<protein>
    <recommendedName>
        <fullName evidence="4 9">N-(5'-phosphoribosyl)anthranilate isomerase</fullName>
        <shortName evidence="9">PRAI</shortName>
        <ecNumber evidence="3 9">5.3.1.24</ecNumber>
    </recommendedName>
</protein>
<evidence type="ECO:0000256" key="2">
    <source>
        <dbReference type="ARBA" id="ARBA00004664"/>
    </source>
</evidence>
<comment type="pathway">
    <text evidence="2 9">Amino-acid biosynthesis; L-tryptophan biosynthesis; L-tryptophan from chorismate: step 3/5.</text>
</comment>
<dbReference type="UniPathway" id="UPA00035">
    <property type="reaction ID" value="UER00042"/>
</dbReference>
<keyword evidence="7 9" id="KW-0057">Aromatic amino acid biosynthesis</keyword>
<keyword evidence="8 9" id="KW-0413">Isomerase</keyword>
<evidence type="ECO:0000313" key="12">
    <source>
        <dbReference type="Proteomes" id="UP000264702"/>
    </source>
</evidence>
<dbReference type="AlphaFoldDB" id="A0A372IN09"/>
<comment type="catalytic activity">
    <reaction evidence="1 9">
        <text>N-(5-phospho-beta-D-ribosyl)anthranilate = 1-(2-carboxyphenylamino)-1-deoxy-D-ribulose 5-phosphate</text>
        <dbReference type="Rhea" id="RHEA:21540"/>
        <dbReference type="ChEBI" id="CHEBI:18277"/>
        <dbReference type="ChEBI" id="CHEBI:58613"/>
        <dbReference type="EC" id="5.3.1.24"/>
    </reaction>
</comment>
<dbReference type="InterPro" id="IPR044643">
    <property type="entry name" value="TrpF_fam"/>
</dbReference>
<dbReference type="EMBL" id="QVQT01000004">
    <property type="protein sequence ID" value="RFU16265.1"/>
    <property type="molecule type" value="Genomic_DNA"/>
</dbReference>
<dbReference type="Pfam" id="PF00697">
    <property type="entry name" value="PRAI"/>
    <property type="match status" value="1"/>
</dbReference>
<dbReference type="OrthoDB" id="9786954at2"/>
<evidence type="ECO:0000256" key="8">
    <source>
        <dbReference type="ARBA" id="ARBA00023235"/>
    </source>
</evidence>
<proteinExistence type="inferred from homology"/>
<dbReference type="InterPro" id="IPR001240">
    <property type="entry name" value="PRAI_dom"/>
</dbReference>
<dbReference type="InterPro" id="IPR011060">
    <property type="entry name" value="RibuloseP-bd_barrel"/>
</dbReference>
<evidence type="ECO:0000256" key="4">
    <source>
        <dbReference type="ARBA" id="ARBA00022272"/>
    </source>
</evidence>
<dbReference type="GO" id="GO:0004640">
    <property type="term" value="F:phosphoribosylanthranilate isomerase activity"/>
    <property type="evidence" value="ECO:0007669"/>
    <property type="project" value="UniProtKB-UniRule"/>
</dbReference>
<dbReference type="SUPFAM" id="SSF51366">
    <property type="entry name" value="Ribulose-phoshate binding barrel"/>
    <property type="match status" value="1"/>
</dbReference>
<reference evidence="11 12" key="1">
    <citation type="submission" date="2018-08" db="EMBL/GenBank/DDBJ databases">
        <title>Acidipila sp. 4G-K13, an acidobacterium isolated from forest soil.</title>
        <authorList>
            <person name="Gao Z.-H."/>
            <person name="Qiu L.-H."/>
        </authorList>
    </citation>
    <scope>NUCLEOTIDE SEQUENCE [LARGE SCALE GENOMIC DNA]</scope>
    <source>
        <strain evidence="11 12">4G-K13</strain>
    </source>
</reference>
<dbReference type="HAMAP" id="MF_00135">
    <property type="entry name" value="PRAI"/>
    <property type="match status" value="1"/>
</dbReference>
<feature type="domain" description="N-(5'phosphoribosyl) anthranilate isomerase (PRAI)" evidence="10">
    <location>
        <begin position="4"/>
        <end position="210"/>
    </location>
</feature>
<accession>A0A372IN09</accession>
<dbReference type="Gene3D" id="3.20.20.70">
    <property type="entry name" value="Aldolase class I"/>
    <property type="match status" value="1"/>
</dbReference>
<evidence type="ECO:0000256" key="3">
    <source>
        <dbReference type="ARBA" id="ARBA00012572"/>
    </source>
</evidence>
<evidence type="ECO:0000256" key="1">
    <source>
        <dbReference type="ARBA" id="ARBA00001164"/>
    </source>
</evidence>
<keyword evidence="12" id="KW-1185">Reference proteome</keyword>
<sequence length="239" mass="25358">MWIKLCGNTSLDDAQLAAHAGAHAIGFIFAASRRQVTAEQVCRIVPHLPESLEKIGVFVDAGFEEMVHTMVECGLTGVQLHQNGDPALAVRLRDHLTARGIQPRILQVLHYGDDLAEQIQAVQTNPAIDAVLVDSRTATAVGGTGIAFDWQAARSAFAGASKHLVAAGGLNPQNVAEAIRTLRPWGVDVVTGVESAPGKKDPEKVKAFVAAARGAFAKIQVLPEPAHTYTGGCHSPRNR</sequence>
<dbReference type="EC" id="5.3.1.24" evidence="3 9"/>
<evidence type="ECO:0000256" key="5">
    <source>
        <dbReference type="ARBA" id="ARBA00022605"/>
    </source>
</evidence>
<dbReference type="RefSeq" id="WP_117300443.1">
    <property type="nucleotide sequence ID" value="NZ_QVQT02000004.1"/>
</dbReference>
<keyword evidence="6 9" id="KW-0822">Tryptophan biosynthesis</keyword>
<evidence type="ECO:0000256" key="9">
    <source>
        <dbReference type="HAMAP-Rule" id="MF_00135"/>
    </source>
</evidence>
<evidence type="ECO:0000256" key="6">
    <source>
        <dbReference type="ARBA" id="ARBA00022822"/>
    </source>
</evidence>
<organism evidence="11 12">
    <name type="scientific">Paracidobacterium acidisoli</name>
    <dbReference type="NCBI Taxonomy" id="2303751"/>
    <lineage>
        <taxon>Bacteria</taxon>
        <taxon>Pseudomonadati</taxon>
        <taxon>Acidobacteriota</taxon>
        <taxon>Terriglobia</taxon>
        <taxon>Terriglobales</taxon>
        <taxon>Acidobacteriaceae</taxon>
        <taxon>Paracidobacterium</taxon>
    </lineage>
</organism>
<dbReference type="GO" id="GO:0000162">
    <property type="term" value="P:L-tryptophan biosynthetic process"/>
    <property type="evidence" value="ECO:0007669"/>
    <property type="project" value="UniProtKB-UniRule"/>
</dbReference>
<dbReference type="Proteomes" id="UP000264702">
    <property type="component" value="Unassembled WGS sequence"/>
</dbReference>
<evidence type="ECO:0000313" key="11">
    <source>
        <dbReference type="EMBL" id="RFU16265.1"/>
    </source>
</evidence>
<gene>
    <name evidence="9" type="primary">trpF</name>
    <name evidence="11" type="ORF">D0Y96_12765</name>
</gene>
<comment type="similarity">
    <text evidence="9">Belongs to the TrpF family.</text>
</comment>
<dbReference type="PANTHER" id="PTHR42894:SF1">
    <property type="entry name" value="N-(5'-PHOSPHORIBOSYL)ANTHRANILATE ISOMERASE"/>
    <property type="match status" value="1"/>
</dbReference>
<evidence type="ECO:0000259" key="10">
    <source>
        <dbReference type="Pfam" id="PF00697"/>
    </source>
</evidence>
<dbReference type="CDD" id="cd00405">
    <property type="entry name" value="PRAI"/>
    <property type="match status" value="1"/>
</dbReference>
<comment type="caution">
    <text evidence="11">The sequence shown here is derived from an EMBL/GenBank/DDBJ whole genome shotgun (WGS) entry which is preliminary data.</text>
</comment>
<evidence type="ECO:0000256" key="7">
    <source>
        <dbReference type="ARBA" id="ARBA00023141"/>
    </source>
</evidence>
<name>A0A372IN09_9BACT</name>
<keyword evidence="5 9" id="KW-0028">Amino-acid biosynthesis</keyword>
<dbReference type="InterPro" id="IPR013785">
    <property type="entry name" value="Aldolase_TIM"/>
</dbReference>
<dbReference type="PANTHER" id="PTHR42894">
    <property type="entry name" value="N-(5'-PHOSPHORIBOSYL)ANTHRANILATE ISOMERASE"/>
    <property type="match status" value="1"/>
</dbReference>